<dbReference type="EMBL" id="JBHSNB010000001">
    <property type="protein sequence ID" value="MFC5584159.1"/>
    <property type="molecule type" value="Genomic_DNA"/>
</dbReference>
<dbReference type="Pfam" id="PF13439">
    <property type="entry name" value="Glyco_transf_4"/>
    <property type="match status" value="1"/>
</dbReference>
<accession>A0ABW0T6D2</accession>
<feature type="region of interest" description="Disordered" evidence="1">
    <location>
        <begin position="411"/>
        <end position="450"/>
    </location>
</feature>
<gene>
    <name evidence="4" type="ORF">ACFPOD_03475</name>
</gene>
<dbReference type="Pfam" id="PF00534">
    <property type="entry name" value="Glycos_transf_1"/>
    <property type="match status" value="1"/>
</dbReference>
<evidence type="ECO:0000313" key="5">
    <source>
        <dbReference type="Proteomes" id="UP001596107"/>
    </source>
</evidence>
<dbReference type="GO" id="GO:0016757">
    <property type="term" value="F:glycosyltransferase activity"/>
    <property type="evidence" value="ECO:0007669"/>
    <property type="project" value="UniProtKB-KW"/>
</dbReference>
<sequence length="450" mass="48709">MRPGRVVIINDRSAEIGGASNLSCLAARMLREAGVPVTFFAGDEPAGTAEPETIHVNGKPLVEQGRLSALAGGLYNRNAYKILSGWIARHDRPSTIYHVHGWSKILSPSTFKALIPVRERVVLHAHDYFLACPNGGFINYPASSICTLDPMSLRCLTTQCDKRGYHQKAWRSTRHFLLQRFFALSSRPANIVLVHEQMRGFFKRAGVEDSRMVTIRNPVAPFLSSNTRPHIQRDFFFIGRLESEKGFEDAARAARLAGVPLHVIGEGAGRALLEERYPEVMLHGWCNRAQIADRLRQARCVIVSSRVPEPFGLAALEAVGSGIPVVLPSHALLAAELTEAGAAFTFPTGGIEALAAKLRRLAGDDDLVAEMSENARVCAPHFANTTQSWLSALLDLYADILDGAITARAPTQGRREGTGNQVFGAGGTKSETGADPNAFGHAASQSNDAG</sequence>
<evidence type="ECO:0000259" key="3">
    <source>
        <dbReference type="Pfam" id="PF13439"/>
    </source>
</evidence>
<dbReference type="InterPro" id="IPR050194">
    <property type="entry name" value="Glycosyltransferase_grp1"/>
</dbReference>
<keyword evidence="4" id="KW-0328">Glycosyltransferase</keyword>
<reference evidence="5" key="1">
    <citation type="journal article" date="2019" name="Int. J. Syst. Evol. Microbiol.">
        <title>The Global Catalogue of Microorganisms (GCM) 10K type strain sequencing project: providing services to taxonomists for standard genome sequencing and annotation.</title>
        <authorList>
            <consortium name="The Broad Institute Genomics Platform"/>
            <consortium name="The Broad Institute Genome Sequencing Center for Infectious Disease"/>
            <person name="Wu L."/>
            <person name="Ma J."/>
        </authorList>
    </citation>
    <scope>NUCLEOTIDE SEQUENCE [LARGE SCALE GENOMIC DNA]</scope>
    <source>
        <strain evidence="5">JCM 3366</strain>
    </source>
</reference>
<dbReference type="Proteomes" id="UP001596107">
    <property type="component" value="Unassembled WGS sequence"/>
</dbReference>
<evidence type="ECO:0000256" key="1">
    <source>
        <dbReference type="SAM" id="MobiDB-lite"/>
    </source>
</evidence>
<dbReference type="PANTHER" id="PTHR45947">
    <property type="entry name" value="SULFOQUINOVOSYL TRANSFERASE SQD2"/>
    <property type="match status" value="1"/>
</dbReference>
<organism evidence="4 5">
    <name type="scientific">Nitratireductor kimnyeongensis</name>
    <dbReference type="NCBI Taxonomy" id="430679"/>
    <lineage>
        <taxon>Bacteria</taxon>
        <taxon>Pseudomonadati</taxon>
        <taxon>Pseudomonadota</taxon>
        <taxon>Alphaproteobacteria</taxon>
        <taxon>Hyphomicrobiales</taxon>
        <taxon>Phyllobacteriaceae</taxon>
        <taxon>Nitratireductor</taxon>
    </lineage>
</organism>
<evidence type="ECO:0000259" key="2">
    <source>
        <dbReference type="Pfam" id="PF00534"/>
    </source>
</evidence>
<dbReference type="Gene3D" id="3.40.50.2000">
    <property type="entry name" value="Glycogen Phosphorylase B"/>
    <property type="match status" value="2"/>
</dbReference>
<comment type="caution">
    <text evidence="4">The sequence shown here is derived from an EMBL/GenBank/DDBJ whole genome shotgun (WGS) entry which is preliminary data.</text>
</comment>
<dbReference type="RefSeq" id="WP_223020025.1">
    <property type="nucleotide sequence ID" value="NZ_CP078143.1"/>
</dbReference>
<dbReference type="EC" id="2.4.-.-" evidence="4"/>
<protein>
    <submittedName>
        <fullName evidence="4">Glycosyltransferase family 4 protein</fullName>
        <ecNumber evidence="4">2.4.-.-</ecNumber>
    </submittedName>
</protein>
<feature type="domain" description="Glycosyl transferase family 1" evidence="2">
    <location>
        <begin position="230"/>
        <end position="376"/>
    </location>
</feature>
<evidence type="ECO:0000313" key="4">
    <source>
        <dbReference type="EMBL" id="MFC5584159.1"/>
    </source>
</evidence>
<feature type="domain" description="Glycosyltransferase subfamily 4-like N-terminal" evidence="3">
    <location>
        <begin position="16"/>
        <end position="219"/>
    </location>
</feature>
<keyword evidence="5" id="KW-1185">Reference proteome</keyword>
<dbReference type="InterPro" id="IPR001296">
    <property type="entry name" value="Glyco_trans_1"/>
</dbReference>
<dbReference type="CDD" id="cd03801">
    <property type="entry name" value="GT4_PimA-like"/>
    <property type="match status" value="1"/>
</dbReference>
<dbReference type="PANTHER" id="PTHR45947:SF13">
    <property type="entry name" value="TRANSFERASE"/>
    <property type="match status" value="1"/>
</dbReference>
<proteinExistence type="predicted"/>
<name>A0ABW0T6D2_9HYPH</name>
<dbReference type="InterPro" id="IPR028098">
    <property type="entry name" value="Glyco_trans_4-like_N"/>
</dbReference>
<keyword evidence="4" id="KW-0808">Transferase</keyword>
<dbReference type="SUPFAM" id="SSF53756">
    <property type="entry name" value="UDP-Glycosyltransferase/glycogen phosphorylase"/>
    <property type="match status" value="1"/>
</dbReference>